<dbReference type="Proteomes" id="UP000238836">
    <property type="component" value="Unassembled WGS sequence"/>
</dbReference>
<dbReference type="InterPro" id="IPR036318">
    <property type="entry name" value="FAD-bd_PCMH-like_sf"/>
</dbReference>
<reference evidence="1 2" key="1">
    <citation type="submission" date="2018-03" db="EMBL/GenBank/DDBJ databases">
        <title>Genomic Encyclopedia of Archaeal and Bacterial Type Strains, Phase II (KMG-II): from individual species to whole genera.</title>
        <authorList>
            <person name="Goeker M."/>
        </authorList>
    </citation>
    <scope>NUCLEOTIDE SEQUENCE [LARGE SCALE GENOMIC DNA]</scope>
    <source>
        <strain evidence="1 2">RHA1</strain>
    </source>
</reference>
<sequence>MVTTKDIVEEIFGEIQDEFDDEMPAFQETDEGTSIDSGWMAFYQLEEVPQISDQVSFGEWVYTVQEMDELRISRILVKKNSILVPITEANES</sequence>
<organism evidence="1 2">
    <name type="scientific">Laceyella sediminis</name>
    <dbReference type="NCBI Taxonomy" id="573074"/>
    <lineage>
        <taxon>Bacteria</taxon>
        <taxon>Bacillati</taxon>
        <taxon>Bacillota</taxon>
        <taxon>Bacilli</taxon>
        <taxon>Bacillales</taxon>
        <taxon>Thermoactinomycetaceae</taxon>
        <taxon>Laceyella</taxon>
    </lineage>
</organism>
<dbReference type="Gene3D" id="3.30.465.10">
    <property type="match status" value="1"/>
</dbReference>
<gene>
    <name evidence="1" type="ORF">CLV36_108128</name>
</gene>
<evidence type="ECO:0000313" key="2">
    <source>
        <dbReference type="Proteomes" id="UP000238836"/>
    </source>
</evidence>
<protein>
    <submittedName>
        <fullName evidence="1">Transporter associated domain-containing protein</fullName>
    </submittedName>
</protein>
<keyword evidence="2" id="KW-1185">Reference proteome</keyword>
<comment type="caution">
    <text evidence="1">The sequence shown here is derived from an EMBL/GenBank/DDBJ whole genome shotgun (WGS) entry which is preliminary data.</text>
</comment>
<dbReference type="SUPFAM" id="SSF56176">
    <property type="entry name" value="FAD-binding/transporter-associated domain-like"/>
    <property type="match status" value="1"/>
</dbReference>
<dbReference type="Gene3D" id="3.90.1280.20">
    <property type="match status" value="1"/>
</dbReference>
<dbReference type="RefSeq" id="WP_102992788.1">
    <property type="nucleotide sequence ID" value="NZ_PVTZ01000008.1"/>
</dbReference>
<proteinExistence type="predicted"/>
<name>A0ABX5EMT6_9BACL</name>
<dbReference type="EMBL" id="PVTZ01000008">
    <property type="protein sequence ID" value="PRZ13631.1"/>
    <property type="molecule type" value="Genomic_DNA"/>
</dbReference>
<dbReference type="InterPro" id="IPR016169">
    <property type="entry name" value="FAD-bd_PCMH_sub2"/>
</dbReference>
<accession>A0ABX5EMT6</accession>
<evidence type="ECO:0000313" key="1">
    <source>
        <dbReference type="EMBL" id="PRZ13631.1"/>
    </source>
</evidence>